<keyword evidence="1" id="KW-0732">Signal</keyword>
<sequence length="98" mass="10666">MARPFALILALVISCSEAFADDTRCKAPPYGMSDHDFRLFVEVFGHIVTPTRILPAVCNVKFGGADRTALYNLGFTDRDIDSKSVGILASDMLGAKKK</sequence>
<feature type="signal peptide" evidence="1">
    <location>
        <begin position="1"/>
        <end position="20"/>
    </location>
</feature>
<dbReference type="PROSITE" id="PS51257">
    <property type="entry name" value="PROKAR_LIPOPROTEIN"/>
    <property type="match status" value="1"/>
</dbReference>
<evidence type="ECO:0000256" key="1">
    <source>
        <dbReference type="SAM" id="SignalP"/>
    </source>
</evidence>
<name>A0ABS3ZSE3_9BRAD</name>
<organism evidence="2 3">
    <name type="scientific">Bradyrhizobium vignae</name>
    <dbReference type="NCBI Taxonomy" id="1549949"/>
    <lineage>
        <taxon>Bacteria</taxon>
        <taxon>Pseudomonadati</taxon>
        <taxon>Pseudomonadota</taxon>
        <taxon>Alphaproteobacteria</taxon>
        <taxon>Hyphomicrobiales</taxon>
        <taxon>Nitrobacteraceae</taxon>
        <taxon>Bradyrhizobium</taxon>
    </lineage>
</organism>
<dbReference type="Proteomes" id="UP000669317">
    <property type="component" value="Unassembled WGS sequence"/>
</dbReference>
<accession>A0ABS3ZSE3</accession>
<keyword evidence="3" id="KW-1185">Reference proteome</keyword>
<evidence type="ECO:0000313" key="2">
    <source>
        <dbReference type="EMBL" id="MBP0111067.1"/>
    </source>
</evidence>
<proteinExistence type="predicted"/>
<feature type="chain" id="PRO_5046385632" evidence="1">
    <location>
        <begin position="21"/>
        <end position="98"/>
    </location>
</feature>
<dbReference type="RefSeq" id="WP_209294805.1">
    <property type="nucleotide sequence ID" value="NZ_JAGIKT010000014.1"/>
</dbReference>
<reference evidence="2 3" key="1">
    <citation type="submission" date="2021-03" db="EMBL/GenBank/DDBJ databases">
        <title>Genome Sequence of Bradyrhizobium vignae strain ISRA400.</title>
        <authorList>
            <person name="Tisa L.S."/>
            <person name="Svistoonoff S."/>
            <person name="Hocher V."/>
            <person name="Fall S."/>
            <person name="Zaiya A."/>
            <person name="Naing D."/>
            <person name="Niang N."/>
            <person name="Diouf A."/>
            <person name="Dasylva M.C."/>
            <person name="Toure O."/>
            <person name="Gueye M."/>
            <person name="Gully D."/>
            <person name="Tisseyre P."/>
            <person name="Simpson S."/>
            <person name="Morris K."/>
            <person name="Thomas W.K."/>
        </authorList>
    </citation>
    <scope>NUCLEOTIDE SEQUENCE [LARGE SCALE GENOMIC DNA]</scope>
    <source>
        <strain evidence="2 3">ISRA400</strain>
    </source>
</reference>
<gene>
    <name evidence="2" type="ORF">JWS04_08175</name>
</gene>
<dbReference type="EMBL" id="JAGIKT010000014">
    <property type="protein sequence ID" value="MBP0111067.1"/>
    <property type="molecule type" value="Genomic_DNA"/>
</dbReference>
<evidence type="ECO:0000313" key="3">
    <source>
        <dbReference type="Proteomes" id="UP000669317"/>
    </source>
</evidence>
<protein>
    <submittedName>
        <fullName evidence="2">Uncharacterized protein</fullName>
    </submittedName>
</protein>
<comment type="caution">
    <text evidence="2">The sequence shown here is derived from an EMBL/GenBank/DDBJ whole genome shotgun (WGS) entry which is preliminary data.</text>
</comment>